<keyword evidence="1" id="KW-1133">Transmembrane helix</keyword>
<dbReference type="Pfam" id="PF01944">
    <property type="entry name" value="SpoIIM"/>
    <property type="match status" value="1"/>
</dbReference>
<feature type="transmembrane region" description="Helical" evidence="1">
    <location>
        <begin position="273"/>
        <end position="294"/>
    </location>
</feature>
<dbReference type="InterPro" id="IPR002798">
    <property type="entry name" value="SpoIIM-like"/>
</dbReference>
<dbReference type="EMBL" id="CP018889">
    <property type="protein sequence ID" value="AUI69505.1"/>
    <property type="molecule type" value="Genomic_DNA"/>
</dbReference>
<feature type="transmembrane region" description="Helical" evidence="1">
    <location>
        <begin position="189"/>
        <end position="214"/>
    </location>
</feature>
<feature type="transmembrane region" description="Helical" evidence="1">
    <location>
        <begin position="108"/>
        <end position="129"/>
    </location>
</feature>
<gene>
    <name evidence="2" type="ORF">BLE401_12940</name>
</gene>
<dbReference type="OrthoDB" id="9792847at2"/>
<keyword evidence="1" id="KW-0472">Membrane</keyword>
<sequence length="326" mass="37133">MKQYQFEQCHEALWQQLEADLDKHEKWFKSGKLAQPVHIDFPKQYREVCHHLALAKDRHYTPYLIERLNSLVLRGHQQLYSSRGHFLSELMQFVGRDFPCLVRQEYRFVWMGIILLFGFMLLVTLLTIWRPEFVYYVLSPEQVLQMEWMYDPQAERLGSERNAEGSFAMFAFYIWNNIGIGFKTFASGIFFGIGSIVPLVFNGVFFGVVTGHLINIGYTVTFFSFVAGHSALELTAIALSGGAGLKLGFSLLAPQRYSRLQALKRAAAVSVRLMYGAGGMLLLAAFVEAFWSSLNLLDPLLKYGVGVFLWGVVIAYFSLVGRHHAS</sequence>
<dbReference type="AlphaFoldDB" id="A0A2N9YGJ5"/>
<feature type="transmembrane region" description="Helical" evidence="1">
    <location>
        <begin position="300"/>
        <end position="320"/>
    </location>
</feature>
<dbReference type="RefSeq" id="WP_062152919.1">
    <property type="nucleotide sequence ID" value="NZ_CP012373.2"/>
</dbReference>
<dbReference type="PANTHER" id="PTHR35337">
    <property type="entry name" value="SLR1478 PROTEIN"/>
    <property type="match status" value="1"/>
</dbReference>
<keyword evidence="3" id="KW-1185">Reference proteome</keyword>
<protein>
    <submittedName>
        <fullName evidence="2">Stage II sporulation protein M</fullName>
    </submittedName>
</protein>
<feature type="transmembrane region" description="Helical" evidence="1">
    <location>
        <begin position="234"/>
        <end position="253"/>
    </location>
</feature>
<evidence type="ECO:0000313" key="2">
    <source>
        <dbReference type="EMBL" id="AUI69505.1"/>
    </source>
</evidence>
<dbReference type="Proteomes" id="UP000234271">
    <property type="component" value="Chromosome"/>
</dbReference>
<evidence type="ECO:0000256" key="1">
    <source>
        <dbReference type="SAM" id="Phobius"/>
    </source>
</evidence>
<name>A0A2N9YGJ5_9GAMM</name>
<organism evidence="2 3">
    <name type="scientific">Beggiatoa leptomitoformis</name>
    <dbReference type="NCBI Taxonomy" id="288004"/>
    <lineage>
        <taxon>Bacteria</taxon>
        <taxon>Pseudomonadati</taxon>
        <taxon>Pseudomonadota</taxon>
        <taxon>Gammaproteobacteria</taxon>
        <taxon>Thiotrichales</taxon>
        <taxon>Thiotrichaceae</taxon>
        <taxon>Beggiatoa</taxon>
    </lineage>
</organism>
<dbReference type="STRING" id="288004.AL038_11330"/>
<proteinExistence type="predicted"/>
<keyword evidence="1" id="KW-0812">Transmembrane</keyword>
<evidence type="ECO:0000313" key="3">
    <source>
        <dbReference type="Proteomes" id="UP000234271"/>
    </source>
</evidence>
<accession>A0A2N9YGJ5</accession>
<reference evidence="3" key="1">
    <citation type="submission" date="2016-12" db="EMBL/GenBank/DDBJ databases">
        <title>Complete Genome Sequence of Beggiatoa leptomitiformis D-401.</title>
        <authorList>
            <person name="Fomenkov A."/>
            <person name="Vincze T."/>
            <person name="Grabovich M."/>
            <person name="Anton B.P."/>
            <person name="Dubinina G."/>
            <person name="Orlova M."/>
            <person name="Belousova E."/>
            <person name="Roberts R.J."/>
        </authorList>
    </citation>
    <scope>NUCLEOTIDE SEQUENCE [LARGE SCALE GENOMIC DNA]</scope>
    <source>
        <strain evidence="3">D-401</strain>
    </source>
</reference>
<dbReference type="PANTHER" id="PTHR35337:SF1">
    <property type="entry name" value="SLR1478 PROTEIN"/>
    <property type="match status" value="1"/>
</dbReference>
<dbReference type="KEGG" id="blep:AL038_11330"/>